<reference evidence="1 2" key="1">
    <citation type="submission" date="2016-07" db="EMBL/GenBank/DDBJ databases">
        <title>Draft genome of the white-rot fungus Obba rivulosa 3A-2.</title>
        <authorList>
            <consortium name="DOE Joint Genome Institute"/>
            <person name="Miettinen O."/>
            <person name="Riley R."/>
            <person name="Acob R."/>
            <person name="Barry K."/>
            <person name="Cullen D."/>
            <person name="De Vries R."/>
            <person name="Hainaut M."/>
            <person name="Hatakka A."/>
            <person name="Henrissat B."/>
            <person name="Hilden K."/>
            <person name="Kuo R."/>
            <person name="Labutti K."/>
            <person name="Lipzen A."/>
            <person name="Makela M.R."/>
            <person name="Sandor L."/>
            <person name="Spatafora J.W."/>
            <person name="Grigoriev I.V."/>
            <person name="Hibbett D.S."/>
        </authorList>
    </citation>
    <scope>NUCLEOTIDE SEQUENCE [LARGE SCALE GENOMIC DNA]</scope>
    <source>
        <strain evidence="1 2">3A-2</strain>
    </source>
</reference>
<keyword evidence="2" id="KW-1185">Reference proteome</keyword>
<evidence type="ECO:0000313" key="2">
    <source>
        <dbReference type="Proteomes" id="UP000250043"/>
    </source>
</evidence>
<dbReference type="Proteomes" id="UP000250043">
    <property type="component" value="Unassembled WGS sequence"/>
</dbReference>
<accession>A0A8E2DJ72</accession>
<dbReference type="AlphaFoldDB" id="A0A8E2DJ72"/>
<name>A0A8E2DJ72_9APHY</name>
<proteinExistence type="predicted"/>
<sequence>MVPEYCWSVRGALCLWFNYYTSIWTNCHPSVYRHKSRLRNSQDDVYAFPIYHIHCSLVREDKCAAYRGKKKKGNYTARRMHIYAHEDGHALHLNSQAEEYRAPKSTYLTSCRKFHPRCDLGNSVSAARDPQDFLYLERGAVSVHLTTLPLPCGNTTN</sequence>
<dbReference type="EMBL" id="KV722437">
    <property type="protein sequence ID" value="OCH89022.1"/>
    <property type="molecule type" value="Genomic_DNA"/>
</dbReference>
<gene>
    <name evidence="1" type="ORF">OBBRIDRAFT_45041</name>
</gene>
<evidence type="ECO:0000313" key="1">
    <source>
        <dbReference type="EMBL" id="OCH89022.1"/>
    </source>
</evidence>
<organism evidence="1 2">
    <name type="scientific">Obba rivulosa</name>
    <dbReference type="NCBI Taxonomy" id="1052685"/>
    <lineage>
        <taxon>Eukaryota</taxon>
        <taxon>Fungi</taxon>
        <taxon>Dikarya</taxon>
        <taxon>Basidiomycota</taxon>
        <taxon>Agaricomycotina</taxon>
        <taxon>Agaricomycetes</taxon>
        <taxon>Polyporales</taxon>
        <taxon>Gelatoporiaceae</taxon>
        <taxon>Obba</taxon>
    </lineage>
</organism>
<protein>
    <submittedName>
        <fullName evidence="1">Uncharacterized protein</fullName>
    </submittedName>
</protein>